<evidence type="ECO:0000256" key="6">
    <source>
        <dbReference type="ARBA" id="ARBA00022670"/>
    </source>
</evidence>
<keyword evidence="7 11" id="KW-0479">Metal-binding</keyword>
<evidence type="ECO:0000256" key="11">
    <source>
        <dbReference type="PIRNR" id="PIRNR007828"/>
    </source>
</evidence>
<dbReference type="GO" id="GO:0006508">
    <property type="term" value="P:proteolysis"/>
    <property type="evidence" value="ECO:0007669"/>
    <property type="project" value="UniProtKB-KW"/>
</dbReference>
<dbReference type="InterPro" id="IPR005317">
    <property type="entry name" value="Dipeptidyl-peptase3"/>
</dbReference>
<keyword evidence="4 11" id="KW-0031">Aminopeptidase</keyword>
<evidence type="ECO:0000256" key="7">
    <source>
        <dbReference type="ARBA" id="ARBA00022723"/>
    </source>
</evidence>
<dbReference type="PANTHER" id="PTHR23422:SF11">
    <property type="entry name" value="DIPEPTIDYL PEPTIDASE 3"/>
    <property type="match status" value="1"/>
</dbReference>
<evidence type="ECO:0000256" key="3">
    <source>
        <dbReference type="ARBA" id="ARBA00010200"/>
    </source>
</evidence>
<dbReference type="PANTHER" id="PTHR23422">
    <property type="entry name" value="DIPEPTIDYL PEPTIDASE III-RELATED"/>
    <property type="match status" value="1"/>
</dbReference>
<proteinExistence type="inferred from homology"/>
<dbReference type="Pfam" id="PF03571">
    <property type="entry name" value="Peptidase_M49"/>
    <property type="match status" value="1"/>
</dbReference>
<gene>
    <name evidence="14" type="ORF">LAQU0_S18e00100g</name>
</gene>
<dbReference type="OrthoDB" id="4694525at2759"/>
<organism evidence="14 15">
    <name type="scientific">Lachancea quebecensis</name>
    <dbReference type="NCBI Taxonomy" id="1654605"/>
    <lineage>
        <taxon>Eukaryota</taxon>
        <taxon>Fungi</taxon>
        <taxon>Dikarya</taxon>
        <taxon>Ascomycota</taxon>
        <taxon>Saccharomycotina</taxon>
        <taxon>Saccharomycetes</taxon>
        <taxon>Saccharomycetales</taxon>
        <taxon>Saccharomycetaceae</taxon>
        <taxon>Lachancea</taxon>
    </lineage>
</organism>
<dbReference type="GO" id="GO:0008235">
    <property type="term" value="F:metalloexopeptidase activity"/>
    <property type="evidence" value="ECO:0007669"/>
    <property type="project" value="InterPro"/>
</dbReference>
<comment type="similarity">
    <text evidence="3 11">Belongs to the peptidase M49 family.</text>
</comment>
<dbReference type="AlphaFoldDB" id="A0A0P1KX89"/>
<evidence type="ECO:0000256" key="10">
    <source>
        <dbReference type="ARBA" id="ARBA00023049"/>
    </source>
</evidence>
<evidence type="ECO:0000256" key="5">
    <source>
        <dbReference type="ARBA" id="ARBA00022490"/>
    </source>
</evidence>
<dbReference type="EMBL" id="LN890534">
    <property type="protein sequence ID" value="CUS24607.1"/>
    <property type="molecule type" value="Genomic_DNA"/>
</dbReference>
<protein>
    <recommendedName>
        <fullName evidence="11">Dipeptidyl peptidase 3</fullName>
        <ecNumber evidence="11">3.4.14.4</ecNumber>
    </recommendedName>
    <alternativeName>
        <fullName evidence="11">Dipeptidyl aminopeptidase III</fullName>
    </alternativeName>
    <alternativeName>
        <fullName evidence="11">Dipeptidyl peptidase III</fullName>
    </alternativeName>
</protein>
<comment type="cofactor">
    <cofactor evidence="11 13">
        <name>Zn(2+)</name>
        <dbReference type="ChEBI" id="CHEBI:29105"/>
    </cofactor>
    <text evidence="11 13">Binds 1 zinc ion per subunit.</text>
</comment>
<feature type="binding site" evidence="13">
    <location>
        <position position="472"/>
    </location>
    <ligand>
        <name>Zn(2+)</name>
        <dbReference type="ChEBI" id="CHEBI:29105"/>
        <note>catalytic</note>
    </ligand>
</feature>
<reference evidence="15" key="1">
    <citation type="submission" date="2015-10" db="EMBL/GenBank/DDBJ databases">
        <authorList>
            <person name="Devillers H."/>
        </authorList>
    </citation>
    <scope>NUCLEOTIDE SEQUENCE [LARGE SCALE GENOMIC DNA]</scope>
</reference>
<dbReference type="InterPro" id="IPR039461">
    <property type="entry name" value="Peptidase_M49"/>
</dbReference>
<keyword evidence="6 11" id="KW-0645">Protease</keyword>
<keyword evidence="10 11" id="KW-0482">Metalloprotease</keyword>
<dbReference type="PIRSF" id="PIRSF007828">
    <property type="entry name" value="Dipeptidyl-peptidase_III"/>
    <property type="match status" value="1"/>
</dbReference>
<evidence type="ECO:0000313" key="15">
    <source>
        <dbReference type="Proteomes" id="UP000236544"/>
    </source>
</evidence>
<comment type="subcellular location">
    <subcellularLocation>
        <location evidence="2">Cytoplasm</location>
    </subcellularLocation>
</comment>
<dbReference type="Proteomes" id="UP000236544">
    <property type="component" value="Unassembled WGS sequence"/>
</dbReference>
<name>A0A0P1KX89_9SACH</name>
<evidence type="ECO:0000256" key="1">
    <source>
        <dbReference type="ARBA" id="ARBA00001336"/>
    </source>
</evidence>
<dbReference type="GO" id="GO:0008239">
    <property type="term" value="F:dipeptidyl-peptidase activity"/>
    <property type="evidence" value="ECO:0007669"/>
    <property type="project" value="UniProtKB-UniRule"/>
</dbReference>
<evidence type="ECO:0000256" key="13">
    <source>
        <dbReference type="PIRSR" id="PIRSR007828-2"/>
    </source>
</evidence>
<dbReference type="Gene3D" id="3.30.540.30">
    <property type="match status" value="2"/>
</dbReference>
<dbReference type="GO" id="GO:0005737">
    <property type="term" value="C:cytoplasm"/>
    <property type="evidence" value="ECO:0007669"/>
    <property type="project" value="UniProtKB-SubCell"/>
</dbReference>
<evidence type="ECO:0000256" key="9">
    <source>
        <dbReference type="ARBA" id="ARBA00022833"/>
    </source>
</evidence>
<evidence type="ECO:0000256" key="4">
    <source>
        <dbReference type="ARBA" id="ARBA00022438"/>
    </source>
</evidence>
<evidence type="ECO:0000313" key="14">
    <source>
        <dbReference type="EMBL" id="CUS24607.1"/>
    </source>
</evidence>
<dbReference type="Gene3D" id="3.30.70.2600">
    <property type="match status" value="1"/>
</dbReference>
<dbReference type="FunFam" id="3.30.540.30:FF:000001">
    <property type="entry name" value="Dipeptidyl peptidase 3"/>
    <property type="match status" value="1"/>
</dbReference>
<dbReference type="GO" id="GO:0004177">
    <property type="term" value="F:aminopeptidase activity"/>
    <property type="evidence" value="ECO:0007669"/>
    <property type="project" value="UniProtKB-KW"/>
</dbReference>
<dbReference type="EC" id="3.4.14.4" evidence="11"/>
<feature type="binding site" evidence="13">
    <location>
        <position position="467"/>
    </location>
    <ligand>
        <name>Zn(2+)</name>
        <dbReference type="ChEBI" id="CHEBI:29105"/>
        <note>catalytic</note>
    </ligand>
</feature>
<keyword evidence="9 11" id="KW-0862">Zinc</keyword>
<dbReference type="GO" id="GO:0046872">
    <property type="term" value="F:metal ion binding"/>
    <property type="evidence" value="ECO:0007669"/>
    <property type="project" value="UniProtKB-KW"/>
</dbReference>
<evidence type="ECO:0000256" key="2">
    <source>
        <dbReference type="ARBA" id="ARBA00004496"/>
    </source>
</evidence>
<sequence>MLKTLKTGLSRALRNTKGTKPYSRSSIMAKSAYLADHKAPLVMLSAKDFFAQLSRDEKFYAHYMSKASHAGSRVVLRQVSHESESIYDLIKIVNEKLDGAYPEGEQTDLYLEYVSQFLSNLGNYKSFGDLKFVPRCSESFIMHLLELAGIDKNTKPSNKSCPYETWADVVAKGIFHVDEKCALLGFPSEGHHSSYYFGDVSPEDMRLLKDEVFGHLKILPENTRIKKLSSKRFEILVASNASENTLPEYPKSPVNLSNGAEVAFVFGDHCREMKLIAGYLCKARDYAANDTQKSMLDAYIKHFETGSSHAHKESQKLWVKDLSPVIETNVGFIETYREPSGIIGEFESLVAIQNKERTQKFATMVQNAGKFISLLPWDKEFEKPKFQPPDFTSLEVLTFAGSGIPAGINIPNYDDVRLNIGFKNVSLGNILSSSLGSKMPITFVTEDDRKVLEKFQSESFEVQVGIHELLGHGSGKLLSELDDGTFNFDKENPPLGLDGKPVTTYYKKGETWGSKFGQLAGAFEECRAEVIAMYLITNRELLEIFGFKTQEDQDNIIYAGYLQMARAGLLALEFWDPSTKKWGQPHMQARFSIMKTFLKHTSDKHFLTLSYTKPDYSDLEIHLNRSMIESVGRDAVRDYLTHLHIYKSSGDVEKGTKYFVERSTVDPELAQFRSIVIEKKLPRRQFIQANTVIEEGNVSLKEYDETTIGMLQSHLEREV</sequence>
<comment type="catalytic activity">
    <reaction evidence="1 11">
        <text>Release of an N-terminal dipeptide from a peptide comprising four or more residues, with broad specificity. Also acts on dipeptidyl 2-naphthylamides.</text>
        <dbReference type="EC" id="3.4.14.4"/>
    </reaction>
</comment>
<feature type="binding site" evidence="13">
    <location>
        <position position="525"/>
    </location>
    <ligand>
        <name>Zn(2+)</name>
        <dbReference type="ChEBI" id="CHEBI:29105"/>
        <note>catalytic</note>
    </ligand>
</feature>
<evidence type="ECO:0000256" key="8">
    <source>
        <dbReference type="ARBA" id="ARBA00022801"/>
    </source>
</evidence>
<keyword evidence="5 11" id="KW-0963">Cytoplasm</keyword>
<keyword evidence="15" id="KW-1185">Reference proteome</keyword>
<feature type="active site" evidence="12">
    <location>
        <position position="468"/>
    </location>
</feature>
<keyword evidence="8 11" id="KW-0378">Hydrolase</keyword>
<accession>A0A0P1KX89</accession>
<evidence type="ECO:0000256" key="12">
    <source>
        <dbReference type="PIRSR" id="PIRSR007828-1"/>
    </source>
</evidence>